<sequence>MKQSAAQTKLPQQQPPPPSRNKDDLSWMPPIGAIFLIFNSIFAIYRSRDDIPTVVFIIAANIALAFLFGASVLTRMHRKNRSKNIRSPSGPWPLC</sequence>
<keyword evidence="2" id="KW-0472">Membrane</keyword>
<organism evidence="3 4">
    <name type="scientific">Acorus calamus</name>
    <name type="common">Sweet flag</name>
    <dbReference type="NCBI Taxonomy" id="4465"/>
    <lineage>
        <taxon>Eukaryota</taxon>
        <taxon>Viridiplantae</taxon>
        <taxon>Streptophyta</taxon>
        <taxon>Embryophyta</taxon>
        <taxon>Tracheophyta</taxon>
        <taxon>Spermatophyta</taxon>
        <taxon>Magnoliopsida</taxon>
        <taxon>Liliopsida</taxon>
        <taxon>Acoraceae</taxon>
        <taxon>Acorus</taxon>
    </lineage>
</organism>
<dbReference type="EMBL" id="JAUJYO010000022">
    <property type="protein sequence ID" value="KAK1282874.1"/>
    <property type="molecule type" value="Genomic_DNA"/>
</dbReference>
<feature type="transmembrane region" description="Helical" evidence="2">
    <location>
        <begin position="27"/>
        <end position="45"/>
    </location>
</feature>
<feature type="compositionally biased region" description="Polar residues" evidence="1">
    <location>
        <begin position="1"/>
        <end position="10"/>
    </location>
</feature>
<dbReference type="AlphaFoldDB" id="A0AAV9C3H0"/>
<evidence type="ECO:0000313" key="3">
    <source>
        <dbReference type="EMBL" id="KAK1282874.1"/>
    </source>
</evidence>
<evidence type="ECO:0000313" key="4">
    <source>
        <dbReference type="Proteomes" id="UP001180020"/>
    </source>
</evidence>
<evidence type="ECO:0000256" key="2">
    <source>
        <dbReference type="SAM" id="Phobius"/>
    </source>
</evidence>
<comment type="caution">
    <text evidence="3">The sequence shown here is derived from an EMBL/GenBank/DDBJ whole genome shotgun (WGS) entry which is preliminary data.</text>
</comment>
<keyword evidence="2" id="KW-0812">Transmembrane</keyword>
<reference evidence="3" key="2">
    <citation type="submission" date="2023-06" db="EMBL/GenBank/DDBJ databases">
        <authorList>
            <person name="Ma L."/>
            <person name="Liu K.-W."/>
            <person name="Li Z."/>
            <person name="Hsiao Y.-Y."/>
            <person name="Qi Y."/>
            <person name="Fu T."/>
            <person name="Tang G."/>
            <person name="Zhang D."/>
            <person name="Sun W.-H."/>
            <person name="Liu D.-K."/>
            <person name="Li Y."/>
            <person name="Chen G.-Z."/>
            <person name="Liu X.-D."/>
            <person name="Liao X.-Y."/>
            <person name="Jiang Y.-T."/>
            <person name="Yu X."/>
            <person name="Hao Y."/>
            <person name="Huang J."/>
            <person name="Zhao X.-W."/>
            <person name="Ke S."/>
            <person name="Chen Y.-Y."/>
            <person name="Wu W.-L."/>
            <person name="Hsu J.-L."/>
            <person name="Lin Y.-F."/>
            <person name="Huang M.-D."/>
            <person name="Li C.-Y."/>
            <person name="Huang L."/>
            <person name="Wang Z.-W."/>
            <person name="Zhao X."/>
            <person name="Zhong W.-Y."/>
            <person name="Peng D.-H."/>
            <person name="Ahmad S."/>
            <person name="Lan S."/>
            <person name="Zhang J.-S."/>
            <person name="Tsai W.-C."/>
            <person name="Van De Peer Y."/>
            <person name="Liu Z.-J."/>
        </authorList>
    </citation>
    <scope>NUCLEOTIDE SEQUENCE</scope>
    <source>
        <strain evidence="3">CP</strain>
        <tissue evidence="3">Leaves</tissue>
    </source>
</reference>
<accession>A0AAV9C3H0</accession>
<feature type="transmembrane region" description="Helical" evidence="2">
    <location>
        <begin position="51"/>
        <end position="73"/>
    </location>
</feature>
<evidence type="ECO:0000256" key="1">
    <source>
        <dbReference type="SAM" id="MobiDB-lite"/>
    </source>
</evidence>
<protein>
    <submittedName>
        <fullName evidence="3">Uncharacterized protein</fullName>
    </submittedName>
</protein>
<feature type="region of interest" description="Disordered" evidence="1">
    <location>
        <begin position="1"/>
        <end position="25"/>
    </location>
</feature>
<name>A0AAV9C3H0_ACOCL</name>
<keyword evidence="2" id="KW-1133">Transmembrane helix</keyword>
<dbReference type="Proteomes" id="UP001180020">
    <property type="component" value="Unassembled WGS sequence"/>
</dbReference>
<keyword evidence="4" id="KW-1185">Reference proteome</keyword>
<proteinExistence type="predicted"/>
<reference evidence="3" key="1">
    <citation type="journal article" date="2023" name="Nat. Commun.">
        <title>Diploid and tetraploid genomes of Acorus and the evolution of monocots.</title>
        <authorList>
            <person name="Ma L."/>
            <person name="Liu K.W."/>
            <person name="Li Z."/>
            <person name="Hsiao Y.Y."/>
            <person name="Qi Y."/>
            <person name="Fu T."/>
            <person name="Tang G.D."/>
            <person name="Zhang D."/>
            <person name="Sun W.H."/>
            <person name="Liu D.K."/>
            <person name="Li Y."/>
            <person name="Chen G.Z."/>
            <person name="Liu X.D."/>
            <person name="Liao X.Y."/>
            <person name="Jiang Y.T."/>
            <person name="Yu X."/>
            <person name="Hao Y."/>
            <person name="Huang J."/>
            <person name="Zhao X.W."/>
            <person name="Ke S."/>
            <person name="Chen Y.Y."/>
            <person name="Wu W.L."/>
            <person name="Hsu J.L."/>
            <person name="Lin Y.F."/>
            <person name="Huang M.D."/>
            <person name="Li C.Y."/>
            <person name="Huang L."/>
            <person name="Wang Z.W."/>
            <person name="Zhao X."/>
            <person name="Zhong W.Y."/>
            <person name="Peng D.H."/>
            <person name="Ahmad S."/>
            <person name="Lan S."/>
            <person name="Zhang J.S."/>
            <person name="Tsai W.C."/>
            <person name="Van de Peer Y."/>
            <person name="Liu Z.J."/>
        </authorList>
    </citation>
    <scope>NUCLEOTIDE SEQUENCE</scope>
    <source>
        <strain evidence="3">CP</strain>
    </source>
</reference>
<gene>
    <name evidence="3" type="ORF">QJS10_CPB22g00824</name>
</gene>